<organism evidence="1 2">
    <name type="scientific">Phenylobacterium haematophilum</name>
    <dbReference type="NCBI Taxonomy" id="98513"/>
    <lineage>
        <taxon>Bacteria</taxon>
        <taxon>Pseudomonadati</taxon>
        <taxon>Pseudomonadota</taxon>
        <taxon>Alphaproteobacteria</taxon>
        <taxon>Caulobacterales</taxon>
        <taxon>Caulobacteraceae</taxon>
        <taxon>Phenylobacterium</taxon>
    </lineage>
</organism>
<dbReference type="Proteomes" id="UP000530564">
    <property type="component" value="Unassembled WGS sequence"/>
</dbReference>
<dbReference type="AlphaFoldDB" id="A0A840A5U3"/>
<proteinExistence type="predicted"/>
<name>A0A840A5U3_9CAUL</name>
<dbReference type="EMBL" id="JACIDK010000006">
    <property type="protein sequence ID" value="MBB3892930.1"/>
    <property type="molecule type" value="Genomic_DNA"/>
</dbReference>
<evidence type="ECO:0000313" key="1">
    <source>
        <dbReference type="EMBL" id="MBB3892930.1"/>
    </source>
</evidence>
<gene>
    <name evidence="1" type="ORF">GGQ61_003668</name>
</gene>
<comment type="caution">
    <text evidence="1">The sequence shown here is derived from an EMBL/GenBank/DDBJ whole genome shotgun (WGS) entry which is preliminary data.</text>
</comment>
<sequence length="92" mass="9987">MHRLRVFGPHVTLGEMPWLGFRKTGFGSSRVSPSWRFTYSGMAVTAATARVSVMKAVLTGMASTTGRCRRIALRRATRGGEGGTFWGPEVPA</sequence>
<accession>A0A840A5U3</accession>
<keyword evidence="2" id="KW-1185">Reference proteome</keyword>
<reference evidence="1 2" key="1">
    <citation type="submission" date="2020-08" db="EMBL/GenBank/DDBJ databases">
        <title>Genomic Encyclopedia of Type Strains, Phase IV (KMG-IV): sequencing the most valuable type-strain genomes for metagenomic binning, comparative biology and taxonomic classification.</title>
        <authorList>
            <person name="Goeker M."/>
        </authorList>
    </citation>
    <scope>NUCLEOTIDE SEQUENCE [LARGE SCALE GENOMIC DNA]</scope>
    <source>
        <strain evidence="1 2">DSM 21793</strain>
    </source>
</reference>
<evidence type="ECO:0000313" key="2">
    <source>
        <dbReference type="Proteomes" id="UP000530564"/>
    </source>
</evidence>
<protein>
    <submittedName>
        <fullName evidence="1">Uncharacterized protein</fullName>
    </submittedName>
</protein>